<evidence type="ECO:0000256" key="3">
    <source>
        <dbReference type="ARBA" id="ARBA00022801"/>
    </source>
</evidence>
<feature type="transmembrane region" description="Helical" evidence="9">
    <location>
        <begin position="193"/>
        <end position="212"/>
    </location>
</feature>
<reference evidence="11 12" key="1">
    <citation type="submission" date="2016-06" db="EMBL/GenBank/DDBJ databases">
        <title>Evolution of pathogenesis and genome organization in the Tremellales.</title>
        <authorList>
            <person name="Cuomo C."/>
            <person name="Litvintseva A."/>
            <person name="Heitman J."/>
            <person name="Chen Y."/>
            <person name="Sun S."/>
            <person name="Springer D."/>
            <person name="Dromer F."/>
            <person name="Young S."/>
            <person name="Zeng Q."/>
            <person name="Chapman S."/>
            <person name="Gujja S."/>
            <person name="Saif S."/>
            <person name="Birren B."/>
        </authorList>
    </citation>
    <scope>NUCLEOTIDE SEQUENCE [LARGE SCALE GENOMIC DNA]</scope>
    <source>
        <strain evidence="11 12">ATCC 28783</strain>
    </source>
</reference>
<dbReference type="VEuPathDB" id="FungiDB:TREMEDRAFT_74652"/>
<dbReference type="GO" id="GO:0005789">
    <property type="term" value="C:endoplasmic reticulum membrane"/>
    <property type="evidence" value="ECO:0007669"/>
    <property type="project" value="UniProtKB-SubCell"/>
</dbReference>
<keyword evidence="12" id="KW-1185">Reference proteome</keyword>
<evidence type="ECO:0000256" key="8">
    <source>
        <dbReference type="SAM" id="MobiDB-lite"/>
    </source>
</evidence>
<comment type="similarity">
    <text evidence="7">Belongs to the type 2 lipid phosphate phosphatase family.</text>
</comment>
<sequence>MDAPGPSVRRRGQHSDSPLHLTVPPSEGIFQTSPENSRLRLAYEPGCLPDQVYDRELPAWRARIRRILVKRLRDESEGMARWQKRVRSEGRDRYFYWTAIFGTHTFFLTFLPIFFFSGHTAKGPMSTHADEYVGFLSSHSTNTITVAFYLAQWLWEVRKQTSNPTLLVGFTVLLIYAASVVGGRLYTGMHSTADVIVGSLLGAACWAIWLVIGDWAEWWLQSGSLSVPIVLLPLTLFLIHYHPEPVEDCPCFEDSIAILSVMLGVYVGGSVFGSGLMRGVGIVVLRFILGIGTLFAWRIVVKNILLRVLPPTFRATSRVLSVDLPTRKHYTAATDYPGSPPADMRPVPSFIDLHIGRSNTPVPSADGGSSDSDFSPSPISHTSAVIPDPHTFSSYAASVSDSLSPQTGPKARSLTSAHSDDAGSVTGVSKRDGHSATRASSRGRLKREKKTRGLHYDAEVLTKFGVYTGIGYLAAVVVEGWFDAIERRWLV</sequence>
<dbReference type="SUPFAM" id="SSF48317">
    <property type="entry name" value="Acid phosphatase/Vanadium-dependent haloperoxidase"/>
    <property type="match status" value="1"/>
</dbReference>
<evidence type="ECO:0000256" key="7">
    <source>
        <dbReference type="ARBA" id="ARBA00038324"/>
    </source>
</evidence>
<dbReference type="InterPro" id="IPR036938">
    <property type="entry name" value="PAP2/HPO_sf"/>
</dbReference>
<dbReference type="Pfam" id="PF01569">
    <property type="entry name" value="PAP2"/>
    <property type="match status" value="1"/>
</dbReference>
<evidence type="ECO:0000256" key="4">
    <source>
        <dbReference type="ARBA" id="ARBA00022824"/>
    </source>
</evidence>
<evidence type="ECO:0000259" key="10">
    <source>
        <dbReference type="Pfam" id="PF01569"/>
    </source>
</evidence>
<feature type="transmembrane region" description="Helical" evidence="9">
    <location>
        <begin position="166"/>
        <end position="186"/>
    </location>
</feature>
<feature type="transmembrane region" description="Helical" evidence="9">
    <location>
        <begin position="275"/>
        <end position="297"/>
    </location>
</feature>
<feature type="transmembrane region" description="Helical" evidence="9">
    <location>
        <begin position="251"/>
        <end position="269"/>
    </location>
</feature>
<feature type="region of interest" description="Disordered" evidence="8">
    <location>
        <begin position="397"/>
        <end position="450"/>
    </location>
</feature>
<keyword evidence="2 9" id="KW-0812">Transmembrane</keyword>
<keyword evidence="5 9" id="KW-1133">Transmembrane helix</keyword>
<dbReference type="STRING" id="5217.A0A4Q1B8E1"/>
<gene>
    <name evidence="11" type="ORF">M231_07836</name>
</gene>
<dbReference type="AlphaFoldDB" id="A0A4Q1B8E1"/>
<dbReference type="FunCoup" id="A0A4Q1B8E1">
    <property type="interactions" value="264"/>
</dbReference>
<name>A0A4Q1B8E1_TREME</name>
<protein>
    <recommendedName>
        <fullName evidence="10">Phosphatidic acid phosphatase type 2/haloperoxidase domain-containing protein</fullName>
    </recommendedName>
</protein>
<dbReference type="OrthoDB" id="301434at2759"/>
<evidence type="ECO:0000256" key="9">
    <source>
        <dbReference type="SAM" id="Phobius"/>
    </source>
</evidence>
<feature type="transmembrane region" description="Helical" evidence="9">
    <location>
        <begin position="94"/>
        <end position="116"/>
    </location>
</feature>
<feature type="domain" description="Phosphatidic acid phosphatase type 2/haloperoxidase" evidence="10">
    <location>
        <begin position="128"/>
        <end position="213"/>
    </location>
</feature>
<organism evidence="11 12">
    <name type="scientific">Tremella mesenterica</name>
    <name type="common">Jelly fungus</name>
    <dbReference type="NCBI Taxonomy" id="5217"/>
    <lineage>
        <taxon>Eukaryota</taxon>
        <taxon>Fungi</taxon>
        <taxon>Dikarya</taxon>
        <taxon>Basidiomycota</taxon>
        <taxon>Agaricomycotina</taxon>
        <taxon>Tremellomycetes</taxon>
        <taxon>Tremellales</taxon>
        <taxon>Tremellaceae</taxon>
        <taxon>Tremella</taxon>
    </lineage>
</organism>
<dbReference type="InParanoid" id="A0A4Q1B8E1"/>
<accession>A0A4Q1B8E1</accession>
<evidence type="ECO:0000256" key="6">
    <source>
        <dbReference type="ARBA" id="ARBA00023136"/>
    </source>
</evidence>
<feature type="transmembrane region" description="Helical" evidence="9">
    <location>
        <begin position="218"/>
        <end position="239"/>
    </location>
</feature>
<proteinExistence type="inferred from homology"/>
<evidence type="ECO:0000256" key="5">
    <source>
        <dbReference type="ARBA" id="ARBA00022989"/>
    </source>
</evidence>
<comment type="caution">
    <text evidence="11">The sequence shown here is derived from an EMBL/GenBank/DDBJ whole genome shotgun (WGS) entry which is preliminary data.</text>
</comment>
<dbReference type="PANTHER" id="PTHR14969">
    <property type="entry name" value="SPHINGOSINE-1-PHOSPHATE PHOSPHOHYDROLASE"/>
    <property type="match status" value="1"/>
</dbReference>
<feature type="region of interest" description="Disordered" evidence="8">
    <location>
        <begin position="1"/>
        <end position="34"/>
    </location>
</feature>
<dbReference type="Proteomes" id="UP000289152">
    <property type="component" value="Unassembled WGS sequence"/>
</dbReference>
<keyword evidence="3" id="KW-0378">Hydrolase</keyword>
<evidence type="ECO:0000256" key="2">
    <source>
        <dbReference type="ARBA" id="ARBA00022692"/>
    </source>
</evidence>
<dbReference type="Gene3D" id="1.20.144.10">
    <property type="entry name" value="Phosphatidic acid phosphatase type 2/haloperoxidase"/>
    <property type="match status" value="1"/>
</dbReference>
<comment type="subcellular location">
    <subcellularLocation>
        <location evidence="1">Endoplasmic reticulum membrane</location>
        <topology evidence="1">Multi-pass membrane protein</topology>
    </subcellularLocation>
</comment>
<dbReference type="EMBL" id="SDIL01000174">
    <property type="protein sequence ID" value="RXK34902.1"/>
    <property type="molecule type" value="Genomic_DNA"/>
</dbReference>
<keyword evidence="6 9" id="KW-0472">Membrane</keyword>
<keyword evidence="4" id="KW-0256">Endoplasmic reticulum</keyword>
<dbReference type="PANTHER" id="PTHR14969:SF28">
    <property type="entry name" value="DIHYDROSPHINGOSINE 1-PHOSPHATE PHOSPHATASE LCB3-RELATED"/>
    <property type="match status" value="1"/>
</dbReference>
<feature type="compositionally biased region" description="Low complexity" evidence="8">
    <location>
        <begin position="363"/>
        <end position="380"/>
    </location>
</feature>
<feature type="region of interest" description="Disordered" evidence="8">
    <location>
        <begin position="361"/>
        <end position="380"/>
    </location>
</feature>
<feature type="compositionally biased region" description="Basic residues" evidence="8">
    <location>
        <begin position="441"/>
        <end position="450"/>
    </location>
</feature>
<evidence type="ECO:0000313" key="12">
    <source>
        <dbReference type="Proteomes" id="UP000289152"/>
    </source>
</evidence>
<evidence type="ECO:0000313" key="11">
    <source>
        <dbReference type="EMBL" id="RXK34902.1"/>
    </source>
</evidence>
<dbReference type="GO" id="GO:0042392">
    <property type="term" value="F:sphingosine-1-phosphate phosphatase activity"/>
    <property type="evidence" value="ECO:0007669"/>
    <property type="project" value="TreeGrafter"/>
</dbReference>
<dbReference type="InterPro" id="IPR000326">
    <property type="entry name" value="PAP2/HPO"/>
</dbReference>
<evidence type="ECO:0000256" key="1">
    <source>
        <dbReference type="ARBA" id="ARBA00004477"/>
    </source>
</evidence>